<evidence type="ECO:0000256" key="9">
    <source>
        <dbReference type="ARBA" id="ARBA00023317"/>
    </source>
</evidence>
<comment type="cofactor">
    <cofactor evidence="1">
        <name>pyruvate</name>
        <dbReference type="ChEBI" id="CHEBI:15361"/>
    </cofactor>
</comment>
<evidence type="ECO:0000256" key="3">
    <source>
        <dbReference type="ARBA" id="ARBA00022813"/>
    </source>
</evidence>
<dbReference type="InterPro" id="IPR016067">
    <property type="entry name" value="S-AdoMet_deCO2ase_core"/>
</dbReference>
<keyword evidence="12" id="KW-1185">Reference proteome</keyword>
<dbReference type="AlphaFoldDB" id="A0A4R9GCV9"/>
<keyword evidence="9" id="KW-0670">Pyruvate</keyword>
<evidence type="ECO:0000256" key="5">
    <source>
        <dbReference type="ARBA" id="ARBA00023115"/>
    </source>
</evidence>
<keyword evidence="3" id="KW-0068">Autocatalytic cleavage</keyword>
<reference evidence="11" key="1">
    <citation type="journal article" date="2019" name="PLoS Negl. Trop. Dis.">
        <title>Revisiting the worldwide diversity of Leptospira species in the environment.</title>
        <authorList>
            <person name="Vincent A.T."/>
            <person name="Schiettekatte O."/>
            <person name="Bourhy P."/>
            <person name="Veyrier F.J."/>
            <person name="Picardeau M."/>
        </authorList>
    </citation>
    <scope>NUCLEOTIDE SEQUENCE [LARGE SCALE GENOMIC DNA]</scope>
    <source>
        <strain evidence="11">SSW15</strain>
    </source>
</reference>
<sequence>MNLEIKETSKIVSRFSYLRNSIELSQTNAGETFLLTREAIPAGGVVAVWGGKAVHKNELAGLSGLATPHRVHEDFYLVSPLHDDGVDSVHYIRQSAEPNCGFQGDITLVALRDIAVGEEITYHPAMKNPELAWARTEEAEIVRKRFNGNFPSYIQSKIETDPELKVYEPFKNGAWGLLTSIDLENCDAALIRDADAIKRYVLELCDLIEMKRFGETVVVHFGEDERVAGYSMFQLIETSCISAHFANESNTSYIDIFSCKGYDPKVAAEFTRNFFKGDAMRLTVTNRF</sequence>
<organism evidence="11 12">
    <name type="scientific">Leptospira fletcheri</name>
    <dbReference type="NCBI Taxonomy" id="2484981"/>
    <lineage>
        <taxon>Bacteria</taxon>
        <taxon>Pseudomonadati</taxon>
        <taxon>Spirochaetota</taxon>
        <taxon>Spirochaetia</taxon>
        <taxon>Leptospirales</taxon>
        <taxon>Leptospiraceae</taxon>
        <taxon>Leptospira</taxon>
    </lineage>
</organism>
<dbReference type="SUPFAM" id="SSF56276">
    <property type="entry name" value="S-adenosylmethionine decarboxylase"/>
    <property type="match status" value="1"/>
</dbReference>
<dbReference type="GO" id="GO:0004014">
    <property type="term" value="F:adenosylmethionine decarboxylase activity"/>
    <property type="evidence" value="ECO:0007669"/>
    <property type="project" value="InterPro"/>
</dbReference>
<evidence type="ECO:0000259" key="10">
    <source>
        <dbReference type="Pfam" id="PF00856"/>
    </source>
</evidence>
<evidence type="ECO:0000256" key="1">
    <source>
        <dbReference type="ARBA" id="ARBA00001928"/>
    </source>
</evidence>
<keyword evidence="7" id="KW-0456">Lyase</keyword>
<evidence type="ECO:0000313" key="12">
    <source>
        <dbReference type="Proteomes" id="UP000298458"/>
    </source>
</evidence>
<dbReference type="Gene3D" id="2.170.270.10">
    <property type="entry name" value="SET domain"/>
    <property type="match status" value="1"/>
</dbReference>
<dbReference type="Pfam" id="PF00856">
    <property type="entry name" value="SET"/>
    <property type="match status" value="1"/>
</dbReference>
<feature type="domain" description="SET" evidence="10">
    <location>
        <begin position="87"/>
        <end position="122"/>
    </location>
</feature>
<proteinExistence type="predicted"/>
<dbReference type="GO" id="GO:0008295">
    <property type="term" value="P:spermidine biosynthetic process"/>
    <property type="evidence" value="ECO:0007669"/>
    <property type="project" value="UniProtKB-KW"/>
</dbReference>
<keyword evidence="4" id="KW-0745">Spermidine biosynthesis</keyword>
<dbReference type="Pfam" id="PF02675">
    <property type="entry name" value="AdoMet_dc"/>
    <property type="match status" value="1"/>
</dbReference>
<accession>A0A4R9GCV9</accession>
<evidence type="ECO:0000256" key="8">
    <source>
        <dbReference type="ARBA" id="ARBA00023270"/>
    </source>
</evidence>
<dbReference type="CDD" id="cd08161">
    <property type="entry name" value="SET"/>
    <property type="match status" value="1"/>
</dbReference>
<dbReference type="OrthoDB" id="9786552at2"/>
<name>A0A4R9GCV9_9LEPT</name>
<dbReference type="SUPFAM" id="SSF82199">
    <property type="entry name" value="SET domain"/>
    <property type="match status" value="1"/>
</dbReference>
<dbReference type="RefSeq" id="WP_135768706.1">
    <property type="nucleotide sequence ID" value="NZ_RQET01000009.1"/>
</dbReference>
<dbReference type="Proteomes" id="UP000298458">
    <property type="component" value="Unassembled WGS sequence"/>
</dbReference>
<gene>
    <name evidence="11" type="ORF">EHO60_13445</name>
</gene>
<dbReference type="Gene3D" id="3.60.90.10">
    <property type="entry name" value="S-adenosylmethionine decarboxylase"/>
    <property type="match status" value="1"/>
</dbReference>
<evidence type="ECO:0000256" key="6">
    <source>
        <dbReference type="ARBA" id="ARBA00023145"/>
    </source>
</evidence>
<evidence type="ECO:0000256" key="2">
    <source>
        <dbReference type="ARBA" id="ARBA00022793"/>
    </source>
</evidence>
<protein>
    <submittedName>
        <fullName evidence="11">S-adenosylmethionine decarboxylase</fullName>
    </submittedName>
</protein>
<evidence type="ECO:0000256" key="4">
    <source>
        <dbReference type="ARBA" id="ARBA00023066"/>
    </source>
</evidence>
<dbReference type="EMBL" id="RQET01000009">
    <property type="protein sequence ID" value="TGK09020.1"/>
    <property type="molecule type" value="Genomic_DNA"/>
</dbReference>
<evidence type="ECO:0000313" key="11">
    <source>
        <dbReference type="EMBL" id="TGK09020.1"/>
    </source>
</evidence>
<dbReference type="InterPro" id="IPR046341">
    <property type="entry name" value="SET_dom_sf"/>
</dbReference>
<keyword evidence="5" id="KW-0620">Polyamine biosynthesis</keyword>
<evidence type="ECO:0000256" key="7">
    <source>
        <dbReference type="ARBA" id="ARBA00023239"/>
    </source>
</evidence>
<dbReference type="InterPro" id="IPR003826">
    <property type="entry name" value="AdoMetDC_fam_prok"/>
</dbReference>
<keyword evidence="8" id="KW-0704">Schiff base</keyword>
<dbReference type="InterPro" id="IPR001214">
    <property type="entry name" value="SET_dom"/>
</dbReference>
<keyword evidence="2" id="KW-0210">Decarboxylase</keyword>
<keyword evidence="6" id="KW-0865">Zymogen</keyword>
<comment type="caution">
    <text evidence="11">The sequence shown here is derived from an EMBL/GenBank/DDBJ whole genome shotgun (WGS) entry which is preliminary data.</text>
</comment>